<dbReference type="SUPFAM" id="SSF51905">
    <property type="entry name" value="FAD/NAD(P)-binding domain"/>
    <property type="match status" value="1"/>
</dbReference>
<reference evidence="5" key="1">
    <citation type="submission" date="2023-10" db="EMBL/GenBank/DDBJ databases">
        <authorList>
            <person name="Chen Y."/>
            <person name="Shah S."/>
            <person name="Dougan E. K."/>
            <person name="Thang M."/>
            <person name="Chan C."/>
        </authorList>
    </citation>
    <scope>NUCLEOTIDE SEQUENCE [LARGE SCALE GENOMIC DNA]</scope>
</reference>
<comment type="caution">
    <text evidence="5">The sequence shown here is derived from an EMBL/GenBank/DDBJ whole genome shotgun (WGS) entry which is preliminary data.</text>
</comment>
<dbReference type="Pfam" id="PF00743">
    <property type="entry name" value="FMO-like"/>
    <property type="match status" value="1"/>
</dbReference>
<evidence type="ECO:0000256" key="2">
    <source>
        <dbReference type="ARBA" id="ARBA00022630"/>
    </source>
</evidence>
<dbReference type="PANTHER" id="PTHR23023">
    <property type="entry name" value="DIMETHYLANILINE MONOOXYGENASE"/>
    <property type="match status" value="1"/>
</dbReference>
<dbReference type="InterPro" id="IPR050346">
    <property type="entry name" value="FMO-like"/>
</dbReference>
<keyword evidence="6" id="KW-1185">Reference proteome</keyword>
<gene>
    <name evidence="5" type="ORF">PCOR1329_LOCUS38595</name>
</gene>
<evidence type="ECO:0008006" key="7">
    <source>
        <dbReference type="Google" id="ProtNLM"/>
    </source>
</evidence>
<keyword evidence="2" id="KW-0285">Flavoprotein</keyword>
<evidence type="ECO:0000256" key="1">
    <source>
        <dbReference type="ARBA" id="ARBA00009183"/>
    </source>
</evidence>
<dbReference type="InterPro" id="IPR020946">
    <property type="entry name" value="Flavin_mOase-like"/>
</dbReference>
<organism evidence="5 6">
    <name type="scientific">Prorocentrum cordatum</name>
    <dbReference type="NCBI Taxonomy" id="2364126"/>
    <lineage>
        <taxon>Eukaryota</taxon>
        <taxon>Sar</taxon>
        <taxon>Alveolata</taxon>
        <taxon>Dinophyceae</taxon>
        <taxon>Prorocentrales</taxon>
        <taxon>Prorocentraceae</taxon>
        <taxon>Prorocentrum</taxon>
    </lineage>
</organism>
<evidence type="ECO:0000256" key="3">
    <source>
        <dbReference type="ARBA" id="ARBA00022827"/>
    </source>
</evidence>
<dbReference type="Proteomes" id="UP001189429">
    <property type="component" value="Unassembled WGS sequence"/>
</dbReference>
<evidence type="ECO:0000313" key="5">
    <source>
        <dbReference type="EMBL" id="CAK0844519.1"/>
    </source>
</evidence>
<sequence>MPAWSPASSSLVSRTSAAPTRRATCSWPTTWSTWRRDYAAHFGLMDVIRFDTRIEKIKRVGETGKYQVQVTPPDARHGHAEEWDAVAVCSGGDGLHNVPSVPTFPGQGAFTGSMFHSAEYKDPAVFADKDILVVGSGETGFDVAYAAATNGARSVTLSTRHGFVSVPAMFSSALPPLDGDCIIMNWATHNWESNFAARIGLHWWITTKFNRVGFWLMTGTTYGFNQWTGRRFNMTWDEGRKHIVNKSTKCMPLISRKLKMARPWWQRLPWWSMWDAPAVEAGKDLDVDVVEGPIVGMSDRTGR</sequence>
<name>A0ABN9TGA2_9DINO</name>
<keyword evidence="4" id="KW-0560">Oxidoreductase</keyword>
<keyword evidence="3" id="KW-0274">FAD</keyword>
<proteinExistence type="inferred from homology"/>
<dbReference type="Gene3D" id="3.50.50.60">
    <property type="entry name" value="FAD/NAD(P)-binding domain"/>
    <property type="match status" value="1"/>
</dbReference>
<evidence type="ECO:0000256" key="4">
    <source>
        <dbReference type="ARBA" id="ARBA00023002"/>
    </source>
</evidence>
<protein>
    <recommendedName>
        <fullName evidence="7">FAD/NAD(P)-binding domain-containing protein</fullName>
    </recommendedName>
</protein>
<evidence type="ECO:0000313" key="6">
    <source>
        <dbReference type="Proteomes" id="UP001189429"/>
    </source>
</evidence>
<dbReference type="EMBL" id="CAUYUJ010014671">
    <property type="protein sequence ID" value="CAK0844519.1"/>
    <property type="molecule type" value="Genomic_DNA"/>
</dbReference>
<comment type="similarity">
    <text evidence="1">Belongs to the FMO family.</text>
</comment>
<accession>A0ABN9TGA2</accession>
<dbReference type="InterPro" id="IPR036188">
    <property type="entry name" value="FAD/NAD-bd_sf"/>
</dbReference>